<keyword evidence="3" id="KW-1133">Transmembrane helix</keyword>
<dbReference type="PANTHER" id="PTHR23427">
    <property type="entry name" value="SURFEIT LOCUS PROTEIN"/>
    <property type="match status" value="1"/>
</dbReference>
<keyword evidence="2" id="KW-0812">Transmembrane</keyword>
<keyword evidence="4" id="KW-0472">Membrane</keyword>
<evidence type="ECO:0000256" key="2">
    <source>
        <dbReference type="ARBA" id="ARBA00022692"/>
    </source>
</evidence>
<evidence type="ECO:0000313" key="8">
    <source>
        <dbReference type="Proteomes" id="UP000193411"/>
    </source>
</evidence>
<comment type="similarity">
    <text evidence="5">Belongs to the SURF1 family.</text>
</comment>
<keyword evidence="6" id="KW-0732">Signal</keyword>
<comment type="subcellular location">
    <subcellularLocation>
        <location evidence="1">Membrane</location>
    </subcellularLocation>
    <subcellularLocation>
        <location evidence="5">Mitochondrion inner membrane</location>
        <topology evidence="5">Multi-pass membrane protein</topology>
    </subcellularLocation>
</comment>
<proteinExistence type="inferred from homology"/>
<keyword evidence="5" id="KW-0999">Mitochondrion inner membrane</keyword>
<dbReference type="GO" id="GO:0033617">
    <property type="term" value="P:mitochondrial respiratory chain complex IV assembly"/>
    <property type="evidence" value="ECO:0007669"/>
    <property type="project" value="TreeGrafter"/>
</dbReference>
<dbReference type="PANTHER" id="PTHR23427:SF2">
    <property type="entry name" value="SURFEIT LOCUS PROTEIN 1"/>
    <property type="match status" value="1"/>
</dbReference>
<evidence type="ECO:0000313" key="7">
    <source>
        <dbReference type="EMBL" id="ORZ34342.1"/>
    </source>
</evidence>
<dbReference type="PROSITE" id="PS50895">
    <property type="entry name" value="SURF1"/>
    <property type="match status" value="1"/>
</dbReference>
<dbReference type="InterPro" id="IPR002994">
    <property type="entry name" value="Surf1/Shy1"/>
</dbReference>
<evidence type="ECO:0000256" key="6">
    <source>
        <dbReference type="SAM" id="SignalP"/>
    </source>
</evidence>
<dbReference type="STRING" id="765915.A0A1Y2HML8"/>
<keyword evidence="8" id="KW-1185">Reference proteome</keyword>
<dbReference type="Proteomes" id="UP000193411">
    <property type="component" value="Unassembled WGS sequence"/>
</dbReference>
<dbReference type="InterPro" id="IPR045214">
    <property type="entry name" value="Surf1/Surf4"/>
</dbReference>
<comment type="caution">
    <text evidence="7">The sequence shown here is derived from an EMBL/GenBank/DDBJ whole genome shotgun (WGS) entry which is preliminary data.</text>
</comment>
<gene>
    <name evidence="7" type="ORF">BCR44DRAFT_1500548</name>
</gene>
<accession>A0A1Y2HML8</accession>
<evidence type="ECO:0000256" key="1">
    <source>
        <dbReference type="ARBA" id="ARBA00004370"/>
    </source>
</evidence>
<name>A0A1Y2HML8_9FUNG</name>
<dbReference type="AlphaFoldDB" id="A0A1Y2HML8"/>
<dbReference type="OrthoDB" id="10040024at2759"/>
<protein>
    <recommendedName>
        <fullName evidence="5">SURF1-like protein</fullName>
    </recommendedName>
</protein>
<keyword evidence="5" id="KW-0496">Mitochondrion</keyword>
<reference evidence="7 8" key="1">
    <citation type="submission" date="2016-07" db="EMBL/GenBank/DDBJ databases">
        <title>Pervasive Adenine N6-methylation of Active Genes in Fungi.</title>
        <authorList>
            <consortium name="DOE Joint Genome Institute"/>
            <person name="Mondo S.J."/>
            <person name="Dannebaum R.O."/>
            <person name="Kuo R.C."/>
            <person name="Labutti K."/>
            <person name="Haridas S."/>
            <person name="Kuo A."/>
            <person name="Salamov A."/>
            <person name="Ahrendt S.R."/>
            <person name="Lipzen A."/>
            <person name="Sullivan W."/>
            <person name="Andreopoulos W.B."/>
            <person name="Clum A."/>
            <person name="Lindquist E."/>
            <person name="Daum C."/>
            <person name="Ramamoorthy G.K."/>
            <person name="Gryganskyi A."/>
            <person name="Culley D."/>
            <person name="Magnuson J.K."/>
            <person name="James T.Y."/>
            <person name="O'Malley M.A."/>
            <person name="Stajich J.E."/>
            <person name="Spatafora J.W."/>
            <person name="Visel A."/>
            <person name="Grigoriev I.V."/>
        </authorList>
    </citation>
    <scope>NUCLEOTIDE SEQUENCE [LARGE SCALE GENOMIC DNA]</scope>
    <source>
        <strain evidence="7 8">PL171</strain>
    </source>
</reference>
<dbReference type="CDD" id="cd06662">
    <property type="entry name" value="SURF1"/>
    <property type="match status" value="1"/>
</dbReference>
<evidence type="ECO:0000256" key="5">
    <source>
        <dbReference type="RuleBase" id="RU363076"/>
    </source>
</evidence>
<dbReference type="EMBL" id="MCFL01000029">
    <property type="protein sequence ID" value="ORZ34342.1"/>
    <property type="molecule type" value="Genomic_DNA"/>
</dbReference>
<feature type="signal peptide" evidence="6">
    <location>
        <begin position="1"/>
        <end position="15"/>
    </location>
</feature>
<evidence type="ECO:0000256" key="3">
    <source>
        <dbReference type="ARBA" id="ARBA00022989"/>
    </source>
</evidence>
<dbReference type="GO" id="GO:0005743">
    <property type="term" value="C:mitochondrial inner membrane"/>
    <property type="evidence" value="ECO:0007669"/>
    <property type="project" value="UniProtKB-SubCell"/>
</dbReference>
<comment type="function">
    <text evidence="5">Probably involved in the biogenesis of the COX complex.</text>
</comment>
<organism evidence="7 8">
    <name type="scientific">Catenaria anguillulae PL171</name>
    <dbReference type="NCBI Taxonomy" id="765915"/>
    <lineage>
        <taxon>Eukaryota</taxon>
        <taxon>Fungi</taxon>
        <taxon>Fungi incertae sedis</taxon>
        <taxon>Blastocladiomycota</taxon>
        <taxon>Blastocladiomycetes</taxon>
        <taxon>Blastocladiales</taxon>
        <taxon>Catenariaceae</taxon>
        <taxon>Catenaria</taxon>
    </lineage>
</organism>
<dbReference type="Pfam" id="PF02104">
    <property type="entry name" value="SURF1"/>
    <property type="match status" value="1"/>
</dbReference>
<feature type="chain" id="PRO_5013096116" description="SURF1-like protein" evidence="6">
    <location>
        <begin position="16"/>
        <end position="244"/>
    </location>
</feature>
<sequence length="244" mass="27029">MTILAVFPAAAFCLGSWQVYRLQWKLDLIERTNAALAKDPVALDPDTLLAPSAASNAHQQHTKVAIDGRVDPSVEFRVAPRVRDGEPGFYAVTPFVLSSGQRILLNRGWIARDKEADGARKDLARAETRVVGLVKRDNERPAWSHDNKPELGQWYWTDVTTMSKLASTQPVLVDAVDSEAKRRRDLGLPIPRPPVATFKNNHLEYAITWYSLCAATTAMLVLRRRRAAGGAAAGMARFGRARMV</sequence>
<evidence type="ECO:0000256" key="4">
    <source>
        <dbReference type="ARBA" id="ARBA00023136"/>
    </source>
</evidence>